<name>A8ABY7_IGNH4</name>
<evidence type="ECO:0000313" key="12">
    <source>
        <dbReference type="EMBL" id="ABU82439.1"/>
    </source>
</evidence>
<dbReference type="eggNOG" id="arCOG00246">
    <property type="taxonomic scope" value="Archaea"/>
</dbReference>
<dbReference type="GO" id="GO:0004459">
    <property type="term" value="F:L-lactate dehydrogenase (NAD+) activity"/>
    <property type="evidence" value="ECO:0007669"/>
    <property type="project" value="TreeGrafter"/>
</dbReference>
<dbReference type="AlphaFoldDB" id="A8ABY7"/>
<feature type="binding site" evidence="8">
    <location>
        <begin position="122"/>
        <end position="124"/>
    </location>
    <ligand>
        <name>NAD(+)</name>
        <dbReference type="ChEBI" id="CHEBI:57540"/>
    </ligand>
</feature>
<keyword evidence="13" id="KW-1185">Reference proteome</keyword>
<feature type="binding site" evidence="7">
    <location>
        <position position="92"/>
    </location>
    <ligand>
        <name>substrate</name>
    </ligand>
</feature>
<dbReference type="InterPro" id="IPR001236">
    <property type="entry name" value="Lactate/malate_DH_N"/>
</dbReference>
<evidence type="ECO:0000256" key="8">
    <source>
        <dbReference type="PIRSR" id="PIRSR000102-3"/>
    </source>
</evidence>
<evidence type="ECO:0000256" key="7">
    <source>
        <dbReference type="PIRSR" id="PIRSR000102-2"/>
    </source>
</evidence>
<dbReference type="InterPro" id="IPR001557">
    <property type="entry name" value="L-lactate/malate_DH"/>
</dbReference>
<dbReference type="InterPro" id="IPR036291">
    <property type="entry name" value="NAD(P)-bd_dom_sf"/>
</dbReference>
<dbReference type="PANTHER" id="PTHR43128:SF16">
    <property type="entry name" value="L-LACTATE DEHYDROGENASE"/>
    <property type="match status" value="1"/>
</dbReference>
<gene>
    <name evidence="12" type="ordered locus">Igni_1263</name>
</gene>
<dbReference type="PIRSF" id="PIRSF000102">
    <property type="entry name" value="Lac_mal_DH"/>
    <property type="match status" value="1"/>
</dbReference>
<dbReference type="Gene3D" id="3.40.50.720">
    <property type="entry name" value="NAD(P)-binding Rossmann-like Domain"/>
    <property type="match status" value="1"/>
</dbReference>
<evidence type="ECO:0000313" key="13">
    <source>
        <dbReference type="Proteomes" id="UP000000262"/>
    </source>
</evidence>
<evidence type="ECO:0000256" key="2">
    <source>
        <dbReference type="ARBA" id="ARBA00020382"/>
    </source>
</evidence>
<evidence type="ECO:0000256" key="6">
    <source>
        <dbReference type="PIRSR" id="PIRSR000102-1"/>
    </source>
</evidence>
<feature type="binding site" evidence="8">
    <location>
        <position position="99"/>
    </location>
    <ligand>
        <name>NAD(+)</name>
        <dbReference type="ChEBI" id="CHEBI:57540"/>
    </ligand>
</feature>
<dbReference type="PhylomeDB" id="A8ABY7"/>
<dbReference type="GeneID" id="5563182"/>
<dbReference type="Pfam" id="PF02866">
    <property type="entry name" value="Ldh_1_C"/>
    <property type="match status" value="1"/>
</dbReference>
<feature type="binding site" evidence="8">
    <location>
        <position position="37"/>
    </location>
    <ligand>
        <name>NAD(+)</name>
        <dbReference type="ChEBI" id="CHEBI:57540"/>
    </ligand>
</feature>
<dbReference type="STRING" id="453591.Igni_1263"/>
<keyword evidence="5 8" id="KW-0520">NAD</keyword>
<feature type="active site" description="Proton acceptor" evidence="6">
    <location>
        <position position="178"/>
    </location>
</feature>
<feature type="binding site" evidence="7">
    <location>
        <position position="124"/>
    </location>
    <ligand>
        <name>substrate</name>
    </ligand>
</feature>
<feature type="domain" description="Lactate/malate dehydrogenase C-terminal" evidence="11">
    <location>
        <begin position="148"/>
        <end position="309"/>
    </location>
</feature>
<keyword evidence="3" id="KW-0816">Tricarboxylic acid cycle</keyword>
<dbReference type="GO" id="GO:0006099">
    <property type="term" value="P:tricarboxylic acid cycle"/>
    <property type="evidence" value="ECO:0007669"/>
    <property type="project" value="UniProtKB-KW"/>
</dbReference>
<evidence type="ECO:0000256" key="9">
    <source>
        <dbReference type="RuleBase" id="RU003369"/>
    </source>
</evidence>
<dbReference type="SUPFAM" id="SSF51735">
    <property type="entry name" value="NAD(P)-binding Rossmann-fold domains"/>
    <property type="match status" value="1"/>
</dbReference>
<dbReference type="OrthoDB" id="2596at2157"/>
<dbReference type="KEGG" id="iho:Igni_1263"/>
<dbReference type="Gene3D" id="3.90.110.10">
    <property type="entry name" value="Lactate dehydrogenase/glycoside hydrolase, family 4, C-terminal"/>
    <property type="match status" value="1"/>
</dbReference>
<dbReference type="PRINTS" id="PR00086">
    <property type="entry name" value="LLDHDRGNASE"/>
</dbReference>
<proteinExistence type="inferred from homology"/>
<organism evidence="12 13">
    <name type="scientific">Ignicoccus hospitalis (strain KIN4/I / DSM 18386 / JCM 14125)</name>
    <dbReference type="NCBI Taxonomy" id="453591"/>
    <lineage>
        <taxon>Archaea</taxon>
        <taxon>Thermoproteota</taxon>
        <taxon>Thermoprotei</taxon>
        <taxon>Desulfurococcales</taxon>
        <taxon>Desulfurococcaceae</taxon>
        <taxon>Ignicoccus</taxon>
    </lineage>
</organism>
<dbReference type="EMBL" id="CP000816">
    <property type="protein sequence ID" value="ABU82439.1"/>
    <property type="molecule type" value="Genomic_DNA"/>
</dbReference>
<dbReference type="SUPFAM" id="SSF56327">
    <property type="entry name" value="LDH C-terminal domain-like"/>
    <property type="match status" value="1"/>
</dbReference>
<feature type="binding site" evidence="8">
    <location>
        <begin position="12"/>
        <end position="17"/>
    </location>
    <ligand>
        <name>NAD(+)</name>
        <dbReference type="ChEBI" id="CHEBI:57540"/>
    </ligand>
</feature>
<dbReference type="InterPro" id="IPR022383">
    <property type="entry name" value="Lactate/malate_DH_C"/>
</dbReference>
<reference evidence="12 13" key="1">
    <citation type="journal article" date="2008" name="Genome Biol.">
        <title>A genomic analysis of the archaeal system Ignicoccus hospitalis-Nanoarchaeum equitans.</title>
        <authorList>
            <person name="Podar M."/>
            <person name="Anderson I."/>
            <person name="Makarova K.S."/>
            <person name="Elkins J.G."/>
            <person name="Ivanova N."/>
            <person name="Wall M.A."/>
            <person name="Lykidis A."/>
            <person name="Mavromatis K."/>
            <person name="Sun H."/>
            <person name="Hudson M.E."/>
            <person name="Chen W."/>
            <person name="Deciu C."/>
            <person name="Hutchison D."/>
            <person name="Eads J.R."/>
            <person name="Anderson A."/>
            <person name="Fernandes F."/>
            <person name="Szeto E."/>
            <person name="Lapidus A."/>
            <person name="Kyrpides N.C."/>
            <person name="Saier M.H.Jr."/>
            <person name="Richardson P.M."/>
            <person name="Rachel R."/>
            <person name="Huber H."/>
            <person name="Eisen J.A."/>
            <person name="Koonin E.V."/>
            <person name="Keller M."/>
            <person name="Stetter K.O."/>
        </authorList>
    </citation>
    <scope>NUCLEOTIDE SEQUENCE [LARGE SCALE GENOMIC DNA]</scope>
    <source>
        <strain evidence="13">KIN4/I / DSM 18386 / JCM 14125</strain>
    </source>
</reference>
<dbReference type="RefSeq" id="WP_012123403.1">
    <property type="nucleotide sequence ID" value="NC_009776.1"/>
</dbReference>
<dbReference type="InterPro" id="IPR015955">
    <property type="entry name" value="Lactate_DH/Glyco_Ohase_4_C"/>
</dbReference>
<keyword evidence="4 9" id="KW-0560">Oxidoreductase</keyword>
<sequence length="311" mass="33641">MARVPYKVAVIGTGRVGATFAYTMAIVPGVARMVLVDAVPGLSKGVMEDIKHAAAVFRRSIQVEAYDDVSKVENADAIVITAGKPRKADMSRRDLAKVNAQIIRDIGDKLRDRNPGAFYMVITNPVDVMTMILSDVIGNKGTVIGTGTSLDTYRFRSAVSELLNEPIAAIDGYVVGEHGEEAFVAWSTVTVKGVPIDEYIKEKGLDLSRSRIEEYVKEVAATIIAKQGATIWGPAATFQEIVVSHLANEGRIIPVSVVQEVPGVGRVAVSVPTKISGRLVPLPQLLNEEERERLKRAAEAIKRVYEEAVSS</sequence>
<evidence type="ECO:0000259" key="10">
    <source>
        <dbReference type="Pfam" id="PF00056"/>
    </source>
</evidence>
<dbReference type="Proteomes" id="UP000000262">
    <property type="component" value="Chromosome"/>
</dbReference>
<feature type="binding site" evidence="7">
    <location>
        <position position="86"/>
    </location>
    <ligand>
        <name>substrate</name>
    </ligand>
</feature>
<evidence type="ECO:0000256" key="1">
    <source>
        <dbReference type="ARBA" id="ARBA00008104"/>
    </source>
</evidence>
<accession>A8ABY7</accession>
<evidence type="ECO:0000259" key="11">
    <source>
        <dbReference type="Pfam" id="PF02866"/>
    </source>
</evidence>
<dbReference type="PANTHER" id="PTHR43128">
    <property type="entry name" value="L-2-HYDROXYCARBOXYLATE DEHYDROGENASE (NAD(P)(+))"/>
    <property type="match status" value="1"/>
</dbReference>
<feature type="domain" description="Lactate/malate dehydrogenase N-terminal" evidence="10">
    <location>
        <begin position="7"/>
        <end position="136"/>
    </location>
</feature>
<dbReference type="HOGENOM" id="CLU_045401_2_1_2"/>
<dbReference type="GO" id="GO:0006089">
    <property type="term" value="P:lactate metabolic process"/>
    <property type="evidence" value="ECO:0007669"/>
    <property type="project" value="TreeGrafter"/>
</dbReference>
<evidence type="ECO:0000256" key="3">
    <source>
        <dbReference type="ARBA" id="ARBA00022532"/>
    </source>
</evidence>
<feature type="binding site" evidence="7">
    <location>
        <position position="154"/>
    </location>
    <ligand>
        <name>substrate</name>
    </ligand>
</feature>
<evidence type="ECO:0000256" key="4">
    <source>
        <dbReference type="ARBA" id="ARBA00023002"/>
    </source>
</evidence>
<evidence type="ECO:0000256" key="5">
    <source>
        <dbReference type="ARBA" id="ARBA00023027"/>
    </source>
</evidence>
<dbReference type="Pfam" id="PF00056">
    <property type="entry name" value="Ldh_1_N"/>
    <property type="match status" value="1"/>
</dbReference>
<protein>
    <recommendedName>
        <fullName evidence="2">Malate dehydrogenase</fullName>
    </recommendedName>
</protein>
<dbReference type="SMR" id="A8ABY7"/>
<comment type="similarity">
    <text evidence="1 9">Belongs to the LDH/MDH superfamily.</text>
</comment>